<proteinExistence type="inferred from homology"/>
<feature type="transmembrane region" description="Helical" evidence="7">
    <location>
        <begin position="126"/>
        <end position="145"/>
    </location>
</feature>
<accession>A0ABW0GPP2</accession>
<dbReference type="InterPro" id="IPR050833">
    <property type="entry name" value="Poly_Biosynth_Transport"/>
</dbReference>
<evidence type="ECO:0000256" key="1">
    <source>
        <dbReference type="ARBA" id="ARBA00004651"/>
    </source>
</evidence>
<reference evidence="9" key="1">
    <citation type="journal article" date="2019" name="Int. J. Syst. Evol. Microbiol.">
        <title>The Global Catalogue of Microorganisms (GCM) 10K type strain sequencing project: providing services to taxonomists for standard genome sequencing and annotation.</title>
        <authorList>
            <consortium name="The Broad Institute Genomics Platform"/>
            <consortium name="The Broad Institute Genome Sequencing Center for Infectious Disease"/>
            <person name="Wu L."/>
            <person name="Ma J."/>
        </authorList>
    </citation>
    <scope>NUCLEOTIDE SEQUENCE [LARGE SCALE GENOMIC DNA]</scope>
    <source>
        <strain evidence="9">CCUG 43114</strain>
    </source>
</reference>
<keyword evidence="9" id="KW-1185">Reference proteome</keyword>
<dbReference type="PANTHER" id="PTHR30250:SF10">
    <property type="entry name" value="LIPOPOLYSACCHARIDE BIOSYNTHESIS PROTEIN WZXC"/>
    <property type="match status" value="1"/>
</dbReference>
<feature type="transmembrane region" description="Helical" evidence="7">
    <location>
        <begin position="399"/>
        <end position="417"/>
    </location>
</feature>
<dbReference type="EMBL" id="JBHSLD010000013">
    <property type="protein sequence ID" value="MFC5381924.1"/>
    <property type="molecule type" value="Genomic_DNA"/>
</dbReference>
<comment type="similarity">
    <text evidence="2">Belongs to the polysaccharide synthase family.</text>
</comment>
<evidence type="ECO:0000313" key="9">
    <source>
        <dbReference type="Proteomes" id="UP001596122"/>
    </source>
</evidence>
<feature type="transmembrane region" description="Helical" evidence="7">
    <location>
        <begin position="310"/>
        <end position="335"/>
    </location>
</feature>
<comment type="subcellular location">
    <subcellularLocation>
        <location evidence="1">Cell membrane</location>
        <topology evidence="1">Multi-pass membrane protein</topology>
    </subcellularLocation>
</comment>
<keyword evidence="6 7" id="KW-0472">Membrane</keyword>
<gene>
    <name evidence="8" type="ORF">ACFPJ6_14170</name>
</gene>
<evidence type="ECO:0000313" key="8">
    <source>
        <dbReference type="EMBL" id="MFC5381924.1"/>
    </source>
</evidence>
<dbReference type="RefSeq" id="WP_377002916.1">
    <property type="nucleotide sequence ID" value="NZ_JBHSLD010000013.1"/>
</dbReference>
<dbReference type="Proteomes" id="UP001596122">
    <property type="component" value="Unassembled WGS sequence"/>
</dbReference>
<dbReference type="PANTHER" id="PTHR30250">
    <property type="entry name" value="PST FAMILY PREDICTED COLANIC ACID TRANSPORTER"/>
    <property type="match status" value="1"/>
</dbReference>
<dbReference type="CDD" id="cd13127">
    <property type="entry name" value="MATE_tuaB_like"/>
    <property type="match status" value="1"/>
</dbReference>
<name>A0ABW0GPP2_9MICO</name>
<evidence type="ECO:0000256" key="3">
    <source>
        <dbReference type="ARBA" id="ARBA00022475"/>
    </source>
</evidence>
<evidence type="ECO:0000256" key="6">
    <source>
        <dbReference type="ARBA" id="ARBA00023136"/>
    </source>
</evidence>
<feature type="transmembrane region" description="Helical" evidence="7">
    <location>
        <begin position="372"/>
        <end position="393"/>
    </location>
</feature>
<keyword evidence="5 7" id="KW-1133">Transmembrane helix</keyword>
<evidence type="ECO:0000256" key="4">
    <source>
        <dbReference type="ARBA" id="ARBA00022692"/>
    </source>
</evidence>
<protein>
    <submittedName>
        <fullName evidence="8">Lipopolysaccharide biosynthesis protein</fullName>
    </submittedName>
</protein>
<comment type="caution">
    <text evidence="8">The sequence shown here is derived from an EMBL/GenBank/DDBJ whole genome shotgun (WGS) entry which is preliminary data.</text>
</comment>
<keyword evidence="3" id="KW-1003">Cell membrane</keyword>
<feature type="transmembrane region" description="Helical" evidence="7">
    <location>
        <begin position="463"/>
        <end position="484"/>
    </location>
</feature>
<organism evidence="8 9">
    <name type="scientific">Aquipuribacter nitratireducens</name>
    <dbReference type="NCBI Taxonomy" id="650104"/>
    <lineage>
        <taxon>Bacteria</taxon>
        <taxon>Bacillati</taxon>
        <taxon>Actinomycetota</taxon>
        <taxon>Actinomycetes</taxon>
        <taxon>Micrococcales</taxon>
        <taxon>Intrasporangiaceae</taxon>
        <taxon>Aquipuribacter</taxon>
    </lineage>
</organism>
<feature type="transmembrane region" description="Helical" evidence="7">
    <location>
        <begin position="95"/>
        <end position="114"/>
    </location>
</feature>
<dbReference type="Pfam" id="PF13440">
    <property type="entry name" value="Polysacc_synt_3"/>
    <property type="match status" value="1"/>
</dbReference>
<feature type="transmembrane region" description="Helical" evidence="7">
    <location>
        <begin position="221"/>
        <end position="241"/>
    </location>
</feature>
<sequence length="496" mass="51624">MTAPPSGDGWETDPSRESLGGRAGRGGLYMVAAQAARFVLQVGSTVVLARLLTPADFGVVGMVVAVTALADQLKEAGLSAAVVQRRAVTLQQVNALFWINVVVGAGLCLALAATAPALARFYGEEAVLPVALALSAVFFVSGFGVQHQALLMRRMRFGSLAARDVSAYVAGSAAGVVAAVLGAGVWALVVLQLVQALVRTLSVWVSCDWRPGRPTLRAPGLRGFITFGVDVTAFSVLNYLARNADNVLIGRYLGAAALGLYGRAYTLTLLPVQQITHAIAPVAVSALSRLQADNARYVEAYVRLLRPTTYAGISLTLLLLVAAPDGVPVVLGQAWVGAVPIFQVLAVAALAQVMSATTGWLYASSGRTRAQLYWGLVTRPLIVMAFVLGLALGGTARDVGLAYACVTALLLVPSMAVATRGTPVPPFAWARAVAVPLLAAAVVAGGCAAVALALREWEPGDRLVVLVATWAALFVVLGAVQRGLRDAVRTVMRRGL</sequence>
<feature type="transmembrane region" description="Helical" evidence="7">
    <location>
        <begin position="165"/>
        <end position="194"/>
    </location>
</feature>
<evidence type="ECO:0000256" key="2">
    <source>
        <dbReference type="ARBA" id="ARBA00007430"/>
    </source>
</evidence>
<evidence type="ECO:0000256" key="7">
    <source>
        <dbReference type="SAM" id="Phobius"/>
    </source>
</evidence>
<feature type="transmembrane region" description="Helical" evidence="7">
    <location>
        <begin position="429"/>
        <end position="451"/>
    </location>
</feature>
<keyword evidence="4 7" id="KW-0812">Transmembrane</keyword>
<evidence type="ECO:0000256" key="5">
    <source>
        <dbReference type="ARBA" id="ARBA00022989"/>
    </source>
</evidence>